<comment type="caution">
    <text evidence="2">The sequence shown here is derived from an EMBL/GenBank/DDBJ whole genome shotgun (WGS) entry which is preliminary data.</text>
</comment>
<name>A0A9Q0BB37_9HYPO</name>
<dbReference type="EMBL" id="JAGIXG020000076">
    <property type="protein sequence ID" value="KAI6778251.1"/>
    <property type="molecule type" value="Genomic_DNA"/>
</dbReference>
<reference evidence="2" key="2">
    <citation type="submission" date="2022-07" db="EMBL/GenBank/DDBJ databases">
        <authorList>
            <person name="Goncalves M.F.M."/>
            <person name="Hilario S."/>
            <person name="Van De Peer Y."/>
            <person name="Esteves A.C."/>
            <person name="Alves A."/>
        </authorList>
    </citation>
    <scope>NUCLEOTIDE SEQUENCE</scope>
    <source>
        <strain evidence="2">MUM 19.33</strain>
    </source>
</reference>
<evidence type="ECO:0000313" key="2">
    <source>
        <dbReference type="EMBL" id="KAI6778251.1"/>
    </source>
</evidence>
<accession>A0A9Q0BB37</accession>
<evidence type="ECO:0000256" key="1">
    <source>
        <dbReference type="SAM" id="MobiDB-lite"/>
    </source>
</evidence>
<dbReference type="GeneID" id="75831368"/>
<keyword evidence="3" id="KW-1185">Reference proteome</keyword>
<dbReference type="RefSeq" id="XP_051359107.1">
    <property type="nucleotide sequence ID" value="XM_051509950.1"/>
</dbReference>
<evidence type="ECO:0000313" key="3">
    <source>
        <dbReference type="Proteomes" id="UP001055219"/>
    </source>
</evidence>
<gene>
    <name evidence="2" type="ORF">J7T54_004882</name>
</gene>
<dbReference type="Proteomes" id="UP001055219">
    <property type="component" value="Unassembled WGS sequence"/>
</dbReference>
<organism evidence="2 3">
    <name type="scientific">Emericellopsis cladophorae</name>
    <dbReference type="NCBI Taxonomy" id="2686198"/>
    <lineage>
        <taxon>Eukaryota</taxon>
        <taxon>Fungi</taxon>
        <taxon>Dikarya</taxon>
        <taxon>Ascomycota</taxon>
        <taxon>Pezizomycotina</taxon>
        <taxon>Sordariomycetes</taxon>
        <taxon>Hypocreomycetidae</taxon>
        <taxon>Hypocreales</taxon>
        <taxon>Bionectriaceae</taxon>
        <taxon>Emericellopsis</taxon>
    </lineage>
</organism>
<proteinExistence type="predicted"/>
<reference evidence="2" key="1">
    <citation type="journal article" date="2021" name="J Fungi (Basel)">
        <title>Genomic and Metabolomic Analyses of the Marine Fungus Emericellopsis cladophorae: Insights into Saltwater Adaptability Mechanisms and Its Biosynthetic Potential.</title>
        <authorList>
            <person name="Goncalves M.F.M."/>
            <person name="Hilario S."/>
            <person name="Van de Peer Y."/>
            <person name="Esteves A.C."/>
            <person name="Alves A."/>
        </authorList>
    </citation>
    <scope>NUCLEOTIDE SEQUENCE</scope>
    <source>
        <strain evidence="2">MUM 19.33</strain>
    </source>
</reference>
<dbReference type="OrthoDB" id="4153178at2759"/>
<protein>
    <submittedName>
        <fullName evidence="2">Uncharacterized protein</fullName>
    </submittedName>
</protein>
<feature type="region of interest" description="Disordered" evidence="1">
    <location>
        <begin position="271"/>
        <end position="292"/>
    </location>
</feature>
<feature type="region of interest" description="Disordered" evidence="1">
    <location>
        <begin position="1"/>
        <end position="72"/>
    </location>
</feature>
<sequence length="389" mass="42682">MQTQSGPKNASSLAPVPYQDIDQESRLRRGVSGPTRSPSNPTFDPDNLSMSSRTSSPPPSSTSSRRRKRVISVNSDSKTFSLLPQSQSPSLSGAGFFGSSQFSCTTPESSWGRVSSNIFRVKDRSRSPLTPETPWTPRMGSGVRKLEQLPDDGEGQLAQTPDAPNFSPPLPDCYCSEYGATGAQLSNKNSFQTTASNSTLSERTNFKIYGESSPVRPVARALTGEYERSLAPSSSHSGNYNILGESSSENYSLSDSFRPNTGESNANYVVLGPPSSAGSRPATNRGPRRPRFSFSRVTAPRLSYVLGCRHDSRSHPRLVCWDLADTFSREYDQPTIFQPTRKRFFKRHAAQSLPVECGLIDRHVGKRGRQSTALTFTLHVVLSQPPKQY</sequence>
<feature type="region of interest" description="Disordered" evidence="1">
    <location>
        <begin position="124"/>
        <end position="169"/>
    </location>
</feature>
<feature type="compositionally biased region" description="Polar residues" evidence="1">
    <location>
        <begin position="1"/>
        <end position="12"/>
    </location>
</feature>
<dbReference type="AlphaFoldDB" id="A0A9Q0BB37"/>